<dbReference type="Proteomes" id="UP000199607">
    <property type="component" value="Unassembled WGS sequence"/>
</dbReference>
<keyword evidence="3" id="KW-1185">Reference proteome</keyword>
<dbReference type="Pfam" id="PF11376">
    <property type="entry name" value="DUF3179"/>
    <property type="match status" value="1"/>
</dbReference>
<dbReference type="STRING" id="553466.SAMN04487950_3934"/>
<proteinExistence type="predicted"/>
<dbReference type="AlphaFoldDB" id="A0A1I4I2X7"/>
<evidence type="ECO:0008006" key="4">
    <source>
        <dbReference type="Google" id="ProtNLM"/>
    </source>
</evidence>
<evidence type="ECO:0000313" key="3">
    <source>
        <dbReference type="Proteomes" id="UP000199607"/>
    </source>
</evidence>
<evidence type="ECO:0000313" key="2">
    <source>
        <dbReference type="EMBL" id="SFL48802.1"/>
    </source>
</evidence>
<evidence type="ECO:0000256" key="1">
    <source>
        <dbReference type="SAM" id="MobiDB-lite"/>
    </source>
</evidence>
<accession>A0A1I4I2X7</accession>
<name>A0A1I4I2X7_9EURY</name>
<protein>
    <recommendedName>
        <fullName evidence="4">DUF3179 domain-containing protein</fullName>
    </recommendedName>
</protein>
<dbReference type="RefSeq" id="WP_089871699.1">
    <property type="nucleotide sequence ID" value="NZ_FOTC01000007.1"/>
</dbReference>
<reference evidence="3" key="1">
    <citation type="submission" date="2016-10" db="EMBL/GenBank/DDBJ databases">
        <authorList>
            <person name="Varghese N."/>
            <person name="Submissions S."/>
        </authorList>
    </citation>
    <scope>NUCLEOTIDE SEQUENCE [LARGE SCALE GENOMIC DNA]</scope>
    <source>
        <strain evidence="3">CGMCC 1.7738</strain>
    </source>
</reference>
<feature type="region of interest" description="Disordered" evidence="1">
    <location>
        <begin position="33"/>
        <end position="55"/>
    </location>
</feature>
<organism evidence="2 3">
    <name type="scientific">Halogranum rubrum</name>
    <dbReference type="NCBI Taxonomy" id="553466"/>
    <lineage>
        <taxon>Archaea</taxon>
        <taxon>Methanobacteriati</taxon>
        <taxon>Methanobacteriota</taxon>
        <taxon>Stenosarchaea group</taxon>
        <taxon>Halobacteria</taxon>
        <taxon>Halobacteriales</taxon>
        <taxon>Haloferacaceae</taxon>
    </lineage>
</organism>
<dbReference type="InterPro" id="IPR021516">
    <property type="entry name" value="DUF3179"/>
</dbReference>
<sequence>MNRRRFLGAVGLAGLAASAGCYEHVRHWNERSDVVGPQPPLSGGDSANDADVSLSSNGLHRGAAKDGIPAITDPVFATDWSSVGQTLGEEELVVGIDIGGDARAYPLAILNWHEAVNDVFEPRSTDGRTPADAAFGRPLLVTYCPLCGSSVVTDRTVAGAVRTFGVSGLLWQSGLVLYDVESESLWSQLSATAIRGPLTGTALTRLPSTIATWGEWRREHPTTVVLLPPPASDTVKGWQSRDYGRNPYVGYDRSERVGVGDSRSVDERLHPKTMVVGVTSGGAACAYPLASVERRGVVNDTVGTLPVVVAATRAGSLVAYDRRVGGRALDFERDGDELVAGGSRWPLVSGRAVDGPHEGTRLTRVTGHSPLYWFAWANLYPKTEIYGNIFG</sequence>
<dbReference type="EMBL" id="FOTC01000007">
    <property type="protein sequence ID" value="SFL48802.1"/>
    <property type="molecule type" value="Genomic_DNA"/>
</dbReference>
<dbReference type="PROSITE" id="PS51257">
    <property type="entry name" value="PROKAR_LIPOPROTEIN"/>
    <property type="match status" value="1"/>
</dbReference>
<gene>
    <name evidence="2" type="ORF">SAMN04487950_3934</name>
</gene>